<protein>
    <submittedName>
        <fullName evidence="2">Uncharacterized protein</fullName>
    </submittedName>
</protein>
<dbReference type="RefSeq" id="WP_173077426.1">
    <property type="nucleotide sequence ID" value="NZ_BAABJB010000009.1"/>
</dbReference>
<feature type="region of interest" description="Disordered" evidence="1">
    <location>
        <begin position="69"/>
        <end position="90"/>
    </location>
</feature>
<gene>
    <name evidence="2" type="ORF">Prum_036020</name>
</gene>
<reference evidence="2 3" key="2">
    <citation type="submission" date="2020-03" db="EMBL/GenBank/DDBJ databases">
        <authorList>
            <person name="Ichikawa N."/>
            <person name="Kimura A."/>
            <person name="Kitahashi Y."/>
            <person name="Uohara A."/>
        </authorList>
    </citation>
    <scope>NUCLEOTIDE SEQUENCE [LARGE SCALE GENOMIC DNA]</scope>
    <source>
        <strain evidence="2 3">NBRC 108638</strain>
    </source>
</reference>
<keyword evidence="3" id="KW-1185">Reference proteome</keyword>
<evidence type="ECO:0000256" key="1">
    <source>
        <dbReference type="SAM" id="MobiDB-lite"/>
    </source>
</evidence>
<organism evidence="2 3">
    <name type="scientific">Phytohabitans rumicis</name>
    <dbReference type="NCBI Taxonomy" id="1076125"/>
    <lineage>
        <taxon>Bacteria</taxon>
        <taxon>Bacillati</taxon>
        <taxon>Actinomycetota</taxon>
        <taxon>Actinomycetes</taxon>
        <taxon>Micromonosporales</taxon>
        <taxon>Micromonosporaceae</taxon>
    </lineage>
</organism>
<dbReference type="AlphaFoldDB" id="A0A6V8L336"/>
<comment type="caution">
    <text evidence="2">The sequence shown here is derived from an EMBL/GenBank/DDBJ whole genome shotgun (WGS) entry which is preliminary data.</text>
</comment>
<evidence type="ECO:0000313" key="2">
    <source>
        <dbReference type="EMBL" id="GFJ89960.1"/>
    </source>
</evidence>
<reference evidence="2 3" key="1">
    <citation type="submission" date="2020-03" db="EMBL/GenBank/DDBJ databases">
        <title>Whole genome shotgun sequence of Phytohabitans rumicis NBRC 108638.</title>
        <authorList>
            <person name="Komaki H."/>
            <person name="Tamura T."/>
        </authorList>
    </citation>
    <scope>NUCLEOTIDE SEQUENCE [LARGE SCALE GENOMIC DNA]</scope>
    <source>
        <strain evidence="2 3">NBRC 108638</strain>
    </source>
</reference>
<name>A0A6V8L336_9ACTN</name>
<proteinExistence type="predicted"/>
<dbReference type="Proteomes" id="UP000482960">
    <property type="component" value="Unassembled WGS sequence"/>
</dbReference>
<accession>A0A6V8L336</accession>
<evidence type="ECO:0000313" key="3">
    <source>
        <dbReference type="Proteomes" id="UP000482960"/>
    </source>
</evidence>
<dbReference type="EMBL" id="BLPG01000001">
    <property type="protein sequence ID" value="GFJ89960.1"/>
    <property type="molecule type" value="Genomic_DNA"/>
</dbReference>
<sequence>MTTTYLAGAALEQLDHAQTEVERHVATGPDGRCLECTEEQPCSALRRAHATFNRYGLLPARRPGLASRGVADRGGFNWLDPATPRTPDGR</sequence>